<evidence type="ECO:0000313" key="2">
    <source>
        <dbReference type="Proteomes" id="UP001295463"/>
    </source>
</evidence>
<reference evidence="1 2" key="1">
    <citation type="submission" date="2022-03" db="EMBL/GenBank/DDBJ databases">
        <authorList>
            <person name="Koch H."/>
        </authorList>
    </citation>
    <scope>NUCLEOTIDE SEQUENCE [LARGE SCALE GENOMIC DNA]</scope>
    <source>
        <strain evidence="1 2">G1</strain>
    </source>
</reference>
<accession>A0ABM9D6N8</accession>
<dbReference type="EMBL" id="OW150024">
    <property type="protein sequence ID" value="CAH2030842.1"/>
    <property type="molecule type" value="Genomic_DNA"/>
</dbReference>
<protein>
    <recommendedName>
        <fullName evidence="3">YkgJ family cysteine cluster protein</fullName>
    </recommendedName>
</protein>
<sequence length="224" mass="24283">MWRPRDPELMIGQVSPRLLPLVAAAVRGEGFAPLLAAAAEVAEELAGERPAACAAGCDYCCVLNVAVLLPEAAVIADRLKEHVPPVELAVMQQRLASQALRVRWMEDSERIHRRVSCPFLDSSGCCGIYPVRPLACRSLTSLERDACCVALDSSLSDQAVAVPVDGFRQSVFDGVFCALADALEQHGIMNRSIELSAGVAAFLAKPELLHDLVQGRRLPERLWE</sequence>
<dbReference type="RefSeq" id="WP_305731714.1">
    <property type="nucleotide sequence ID" value="NZ_OW150024.1"/>
</dbReference>
<keyword evidence="2" id="KW-1185">Reference proteome</keyword>
<gene>
    <name evidence="1" type="ORF">GEAMG1_1028</name>
</gene>
<name>A0ABM9D6N8_9BACT</name>
<organism evidence="1 2">
    <name type="scientific">Trichlorobacter ammonificans</name>
    <dbReference type="NCBI Taxonomy" id="2916410"/>
    <lineage>
        <taxon>Bacteria</taxon>
        <taxon>Pseudomonadati</taxon>
        <taxon>Thermodesulfobacteriota</taxon>
        <taxon>Desulfuromonadia</taxon>
        <taxon>Geobacterales</taxon>
        <taxon>Geobacteraceae</taxon>
        <taxon>Trichlorobacter</taxon>
    </lineage>
</organism>
<evidence type="ECO:0000313" key="1">
    <source>
        <dbReference type="EMBL" id="CAH2030842.1"/>
    </source>
</evidence>
<dbReference type="Pfam" id="PF03692">
    <property type="entry name" value="CxxCxxCC"/>
    <property type="match status" value="1"/>
</dbReference>
<proteinExistence type="predicted"/>
<dbReference type="Proteomes" id="UP001295463">
    <property type="component" value="Chromosome"/>
</dbReference>
<dbReference type="InterPro" id="IPR005358">
    <property type="entry name" value="Puta_zinc/iron-chelating_dom"/>
</dbReference>
<evidence type="ECO:0008006" key="3">
    <source>
        <dbReference type="Google" id="ProtNLM"/>
    </source>
</evidence>